<accession>A0A7J6S7F9</accession>
<evidence type="ECO:0000313" key="2">
    <source>
        <dbReference type="Proteomes" id="UP000574390"/>
    </source>
</evidence>
<dbReference type="EMBL" id="JABANM010016771">
    <property type="protein sequence ID" value="KAF4728899.1"/>
    <property type="molecule type" value="Genomic_DNA"/>
</dbReference>
<reference evidence="1 2" key="1">
    <citation type="submission" date="2020-04" db="EMBL/GenBank/DDBJ databases">
        <title>Perkinsus olseni comparative genomics.</title>
        <authorList>
            <person name="Bogema D.R."/>
        </authorList>
    </citation>
    <scope>NUCLEOTIDE SEQUENCE [LARGE SCALE GENOMIC DNA]</scope>
    <source>
        <strain evidence="1">ATCC PRA-205</strain>
    </source>
</reference>
<name>A0A7J6S7F9_PEROL</name>
<gene>
    <name evidence="1" type="ORF">FOZ62_000396</name>
</gene>
<proteinExistence type="predicted"/>
<sequence>MPVALEPVGEKSVEGATDVLRRASSEEALETDTPVSASFSSALLKSALKRAARKTYPVSWALSIALKQSCLQLAEHTVGLPRPSSLLDLLELCELRGSPVGQWRPRSV</sequence>
<comment type="caution">
    <text evidence="1">The sequence shown here is derived from an EMBL/GenBank/DDBJ whole genome shotgun (WGS) entry which is preliminary data.</text>
</comment>
<protein>
    <submittedName>
        <fullName evidence="1">Uncharacterized protein</fullName>
    </submittedName>
</protein>
<organism evidence="1 2">
    <name type="scientific">Perkinsus olseni</name>
    <name type="common">Perkinsus atlanticus</name>
    <dbReference type="NCBI Taxonomy" id="32597"/>
    <lineage>
        <taxon>Eukaryota</taxon>
        <taxon>Sar</taxon>
        <taxon>Alveolata</taxon>
        <taxon>Perkinsozoa</taxon>
        <taxon>Perkinsea</taxon>
        <taxon>Perkinsida</taxon>
        <taxon>Perkinsidae</taxon>
        <taxon>Perkinsus</taxon>
    </lineage>
</organism>
<dbReference type="Proteomes" id="UP000574390">
    <property type="component" value="Unassembled WGS sequence"/>
</dbReference>
<dbReference type="AlphaFoldDB" id="A0A7J6S7F9"/>
<evidence type="ECO:0000313" key="1">
    <source>
        <dbReference type="EMBL" id="KAF4728899.1"/>
    </source>
</evidence>